<evidence type="ECO:0000313" key="12">
    <source>
        <dbReference type="Proteomes" id="UP001595957"/>
    </source>
</evidence>
<feature type="binding site" evidence="9">
    <location>
        <position position="256"/>
    </location>
    <ligand>
        <name>K(+)</name>
        <dbReference type="ChEBI" id="CHEBI:29103"/>
    </ligand>
</feature>
<evidence type="ECO:0000256" key="5">
    <source>
        <dbReference type="ARBA" id="ARBA00022840"/>
    </source>
</evidence>
<evidence type="ECO:0000256" key="1">
    <source>
        <dbReference type="ARBA" id="ARBA00022679"/>
    </source>
</evidence>
<organism evidence="11 12">
    <name type="scientific">Sphingobium tyrosinilyticum</name>
    <dbReference type="NCBI Taxonomy" id="2715436"/>
    <lineage>
        <taxon>Bacteria</taxon>
        <taxon>Pseudomonadati</taxon>
        <taxon>Pseudomonadota</taxon>
        <taxon>Alphaproteobacteria</taxon>
        <taxon>Sphingomonadales</taxon>
        <taxon>Sphingomonadaceae</taxon>
        <taxon>Sphingobium</taxon>
    </lineage>
</organism>
<feature type="binding site" evidence="9">
    <location>
        <begin position="50"/>
        <end position="54"/>
    </location>
    <ligand>
        <name>substrate</name>
    </ligand>
</feature>
<feature type="binding site" evidence="9">
    <location>
        <position position="290"/>
    </location>
    <ligand>
        <name>K(+)</name>
        <dbReference type="ChEBI" id="CHEBI:29103"/>
    </ligand>
</feature>
<comment type="cofactor">
    <cofactor evidence="9">
        <name>Mg(2+)</name>
        <dbReference type="ChEBI" id="CHEBI:18420"/>
    </cofactor>
    <text evidence="9">Requires a divalent cation, most likely magnesium in vivo, as an electrophilic catalyst to aid phosphoryl group transfer. It is the chelate of the metal and the nucleotide that is the actual substrate.</text>
</comment>
<comment type="catalytic activity">
    <reaction evidence="9">
        <text>D-ribose + ATP = D-ribose 5-phosphate + ADP + H(+)</text>
        <dbReference type="Rhea" id="RHEA:13697"/>
        <dbReference type="ChEBI" id="CHEBI:15378"/>
        <dbReference type="ChEBI" id="CHEBI:30616"/>
        <dbReference type="ChEBI" id="CHEBI:47013"/>
        <dbReference type="ChEBI" id="CHEBI:78346"/>
        <dbReference type="ChEBI" id="CHEBI:456216"/>
        <dbReference type="EC" id="2.7.1.15"/>
    </reaction>
</comment>
<feature type="domain" description="Carbohydrate kinase PfkB" evidence="10">
    <location>
        <begin position="14"/>
        <end position="302"/>
    </location>
</feature>
<keyword evidence="8 9" id="KW-0119">Carbohydrate metabolism</keyword>
<keyword evidence="4 9" id="KW-0418">Kinase</keyword>
<feature type="binding site" evidence="9">
    <location>
        <position position="295"/>
    </location>
    <ligand>
        <name>K(+)</name>
        <dbReference type="ChEBI" id="CHEBI:29103"/>
    </ligand>
</feature>
<comment type="pathway">
    <text evidence="9">Carbohydrate metabolism; D-ribose degradation; D-ribose 5-phosphate from beta-D-ribopyranose: step 2/2.</text>
</comment>
<dbReference type="InterPro" id="IPR011611">
    <property type="entry name" value="PfkB_dom"/>
</dbReference>
<keyword evidence="6 9" id="KW-0460">Magnesium</keyword>
<evidence type="ECO:0000259" key="10">
    <source>
        <dbReference type="Pfam" id="PF00294"/>
    </source>
</evidence>
<dbReference type="HAMAP" id="MF_01987">
    <property type="entry name" value="Ribokinase"/>
    <property type="match status" value="1"/>
</dbReference>
<keyword evidence="12" id="KW-1185">Reference proteome</keyword>
<feature type="binding site" evidence="9">
    <location>
        <begin position="22"/>
        <end position="24"/>
    </location>
    <ligand>
        <name>substrate</name>
    </ligand>
</feature>
<evidence type="ECO:0000313" key="11">
    <source>
        <dbReference type="EMBL" id="MFC4595423.1"/>
    </source>
</evidence>
<dbReference type="Proteomes" id="UP001595957">
    <property type="component" value="Unassembled WGS sequence"/>
</dbReference>
<feature type="binding site" evidence="9">
    <location>
        <position position="293"/>
    </location>
    <ligand>
        <name>K(+)</name>
        <dbReference type="ChEBI" id="CHEBI:29103"/>
    </ligand>
</feature>
<name>A0ABV9F2G7_9SPHN</name>
<keyword evidence="1 9" id="KW-0808">Transferase</keyword>
<comment type="caution">
    <text evidence="9">Lacks conserved residue(s) required for the propagation of feature annotation.</text>
</comment>
<feature type="binding site" evidence="9">
    <location>
        <position position="254"/>
    </location>
    <ligand>
        <name>K(+)</name>
        <dbReference type="ChEBI" id="CHEBI:29103"/>
    </ligand>
</feature>
<reference evidence="12" key="1">
    <citation type="journal article" date="2019" name="Int. J. Syst. Evol. Microbiol.">
        <title>The Global Catalogue of Microorganisms (GCM) 10K type strain sequencing project: providing services to taxonomists for standard genome sequencing and annotation.</title>
        <authorList>
            <consortium name="The Broad Institute Genomics Platform"/>
            <consortium name="The Broad Institute Genome Sequencing Center for Infectious Disease"/>
            <person name="Wu L."/>
            <person name="Ma J."/>
        </authorList>
    </citation>
    <scope>NUCLEOTIDE SEQUENCE [LARGE SCALE GENOMIC DNA]</scope>
    <source>
        <strain evidence="12">NBRC 103632</strain>
    </source>
</reference>
<dbReference type="RefSeq" id="WP_380805588.1">
    <property type="nucleotide sequence ID" value="NZ_JBHSFZ010000031.1"/>
</dbReference>
<accession>A0ABV9F2G7</accession>
<comment type="similarity">
    <text evidence="9">Belongs to the carbohydrate kinase PfkB family. Ribokinase subfamily.</text>
</comment>
<feature type="binding site" evidence="9">
    <location>
        <position position="191"/>
    </location>
    <ligand>
        <name>ATP</name>
        <dbReference type="ChEBI" id="CHEBI:30616"/>
    </ligand>
</feature>
<dbReference type="GO" id="GO:0004747">
    <property type="term" value="F:ribokinase activity"/>
    <property type="evidence" value="ECO:0007669"/>
    <property type="project" value="UniProtKB-EC"/>
</dbReference>
<gene>
    <name evidence="9" type="primary">rbsK</name>
    <name evidence="11" type="ORF">ACFO3E_14645</name>
</gene>
<comment type="subcellular location">
    <subcellularLocation>
        <location evidence="9">Cytoplasm</location>
    </subcellularLocation>
</comment>
<dbReference type="PANTHER" id="PTHR10584:SF166">
    <property type="entry name" value="RIBOKINASE"/>
    <property type="match status" value="1"/>
</dbReference>
<comment type="activity regulation">
    <text evidence="9">Activated by a monovalent cation that binds near, but not in, the active site. The most likely occupant of the site in vivo is potassium. Ion binding induces a conformational change that may alter substrate affinity.</text>
</comment>
<feature type="binding site" evidence="9">
    <location>
        <position position="260"/>
    </location>
    <ligand>
        <name>substrate</name>
    </ligand>
</feature>
<evidence type="ECO:0000256" key="2">
    <source>
        <dbReference type="ARBA" id="ARBA00022723"/>
    </source>
</evidence>
<feature type="binding site" evidence="9">
    <location>
        <begin position="228"/>
        <end position="233"/>
    </location>
    <ligand>
        <name>ATP</name>
        <dbReference type="ChEBI" id="CHEBI:30616"/>
    </ligand>
</feature>
<evidence type="ECO:0000256" key="9">
    <source>
        <dbReference type="HAMAP-Rule" id="MF_01987"/>
    </source>
</evidence>
<dbReference type="Pfam" id="PF00294">
    <property type="entry name" value="PfkB"/>
    <property type="match status" value="1"/>
</dbReference>
<dbReference type="SUPFAM" id="SSF53613">
    <property type="entry name" value="Ribokinase-like"/>
    <property type="match status" value="1"/>
</dbReference>
<keyword evidence="7 9" id="KW-0630">Potassium</keyword>
<feature type="binding site" evidence="9">
    <location>
        <begin position="259"/>
        <end position="260"/>
    </location>
    <ligand>
        <name>ATP</name>
        <dbReference type="ChEBI" id="CHEBI:30616"/>
    </ligand>
</feature>
<comment type="subunit">
    <text evidence="9">Homodimer.</text>
</comment>
<feature type="binding site" evidence="9">
    <location>
        <position position="299"/>
    </location>
    <ligand>
        <name>K(+)</name>
        <dbReference type="ChEBI" id="CHEBI:29103"/>
    </ligand>
</feature>
<proteinExistence type="inferred from homology"/>
<dbReference type="InterPro" id="IPR011877">
    <property type="entry name" value="Ribokinase"/>
</dbReference>
<dbReference type="InterPro" id="IPR029056">
    <property type="entry name" value="Ribokinase-like"/>
</dbReference>
<protein>
    <recommendedName>
        <fullName evidence="9">Ribokinase</fullName>
        <shortName evidence="9">RK</shortName>
        <ecNumber evidence="9">2.7.1.15</ecNumber>
    </recommendedName>
</protein>
<dbReference type="EC" id="2.7.1.15" evidence="9"/>
<feature type="binding site" evidence="9">
    <location>
        <position position="284"/>
    </location>
    <ligand>
        <name>ATP</name>
        <dbReference type="ChEBI" id="CHEBI:30616"/>
    </ligand>
</feature>
<evidence type="ECO:0000256" key="4">
    <source>
        <dbReference type="ARBA" id="ARBA00022777"/>
    </source>
</evidence>
<feature type="binding site" evidence="9">
    <location>
        <position position="147"/>
    </location>
    <ligand>
        <name>substrate</name>
    </ligand>
</feature>
<evidence type="ECO:0000256" key="7">
    <source>
        <dbReference type="ARBA" id="ARBA00022958"/>
    </source>
</evidence>
<evidence type="ECO:0000256" key="8">
    <source>
        <dbReference type="ARBA" id="ARBA00023277"/>
    </source>
</evidence>
<evidence type="ECO:0000256" key="6">
    <source>
        <dbReference type="ARBA" id="ARBA00022842"/>
    </source>
</evidence>
<evidence type="ECO:0000256" key="3">
    <source>
        <dbReference type="ARBA" id="ARBA00022741"/>
    </source>
</evidence>
<dbReference type="PANTHER" id="PTHR10584">
    <property type="entry name" value="SUGAR KINASE"/>
    <property type="match status" value="1"/>
</dbReference>
<dbReference type="InterPro" id="IPR002139">
    <property type="entry name" value="Ribo/fructo_kinase"/>
</dbReference>
<dbReference type="EMBL" id="JBHSFZ010000031">
    <property type="protein sequence ID" value="MFC4595423.1"/>
    <property type="molecule type" value="Genomic_DNA"/>
</dbReference>
<keyword evidence="9" id="KW-0963">Cytoplasm</keyword>
<comment type="function">
    <text evidence="9">Catalyzes the phosphorylation of ribose at O-5 in a reaction requiring ATP and magnesium. The resulting D-ribose-5-phosphate can then be used either for sythesis of nucleotides, histidine, and tryptophan, or as a component of the pentose phosphate pathway.</text>
</comment>
<feature type="active site" description="Proton acceptor" evidence="9">
    <location>
        <position position="260"/>
    </location>
</feature>
<keyword evidence="5 9" id="KW-0067">ATP-binding</keyword>
<dbReference type="Gene3D" id="3.40.1190.20">
    <property type="match status" value="1"/>
</dbReference>
<sequence>MTPRPFTGLKDGGKVVVLGSVNVDLIVSAFRLPNAGETVEGRGLVRQLGGKGANQAVGAVRAGAACTLLAAVGSDVEGATMTATLQDYGVDVSKMIPVGLPTGAALVATSPHDNQIIVVAGANSKVDAGLVKSVEVMPGDICLTQMETPVSAATAFFNMGQSAGATTVLNAAPASMAARELLPLCDILVVNEAELFLLAGADEGLNDAALLSYRDRMGMSGRQALVATIGADGLAIVRSGSVLRIPGHKVDVIDTTGAGDCFCGYLAAGLARGDDLATAAIEANAAGSIAVQTVGAAASIPDRSAVLERLRQCSA</sequence>
<keyword evidence="3 9" id="KW-0547">Nucleotide-binding</keyword>
<dbReference type="PRINTS" id="PR00990">
    <property type="entry name" value="RIBOKINASE"/>
</dbReference>
<dbReference type="CDD" id="cd01174">
    <property type="entry name" value="ribokinase"/>
    <property type="match status" value="1"/>
</dbReference>
<comment type="caution">
    <text evidence="11">The sequence shown here is derived from an EMBL/GenBank/DDBJ whole genome shotgun (WGS) entry which is preliminary data.</text>
</comment>
<keyword evidence="2 9" id="KW-0479">Metal-binding</keyword>